<feature type="domain" description="VanZ-like" evidence="2">
    <location>
        <begin position="49"/>
        <end position="115"/>
    </location>
</feature>
<name>A0ABU3VWZ6_9GAMM</name>
<dbReference type="InterPro" id="IPR006976">
    <property type="entry name" value="VanZ-like"/>
</dbReference>
<feature type="transmembrane region" description="Helical" evidence="1">
    <location>
        <begin position="72"/>
        <end position="90"/>
    </location>
</feature>
<dbReference type="RefSeq" id="WP_316973395.1">
    <property type="nucleotide sequence ID" value="NZ_JAWIIJ010000004.1"/>
</dbReference>
<feature type="transmembrane region" description="Helical" evidence="1">
    <location>
        <begin position="17"/>
        <end position="37"/>
    </location>
</feature>
<evidence type="ECO:0000256" key="1">
    <source>
        <dbReference type="SAM" id="Phobius"/>
    </source>
</evidence>
<dbReference type="Proteomes" id="UP001269819">
    <property type="component" value="Unassembled WGS sequence"/>
</dbReference>
<gene>
    <name evidence="3" type="ORF">RYS15_08280</name>
</gene>
<dbReference type="Pfam" id="PF04892">
    <property type="entry name" value="VanZ"/>
    <property type="match status" value="1"/>
</dbReference>
<dbReference type="EMBL" id="JAWIIJ010000004">
    <property type="protein sequence ID" value="MDV2078680.1"/>
    <property type="molecule type" value="Genomic_DNA"/>
</dbReference>
<feature type="transmembrane region" description="Helical" evidence="1">
    <location>
        <begin position="102"/>
        <end position="119"/>
    </location>
</feature>
<keyword evidence="1" id="KW-1133">Transmembrane helix</keyword>
<comment type="caution">
    <text evidence="3">The sequence shown here is derived from an EMBL/GenBank/DDBJ whole genome shotgun (WGS) entry which is preliminary data.</text>
</comment>
<feature type="transmembrane region" description="Helical" evidence="1">
    <location>
        <begin position="49"/>
        <end position="66"/>
    </location>
</feature>
<sequence>MSALKQRLGALLAQPSIWRLALVVSLLAILVLATIRSGPALPVAHGDKINHVLAFVELTLLAHLGWPTARAWYVALWLLGYGLLIELAQAQLHYRSFGLDDLVADLIGIILGLTGWAGLDWLKRTLNTSSAHCDNGS</sequence>
<keyword evidence="1" id="KW-0812">Transmembrane</keyword>
<dbReference type="PANTHER" id="PTHR28008">
    <property type="entry name" value="DOMAIN PROTEIN, PUTATIVE (AFU_ORTHOLOGUE AFUA_3G10980)-RELATED"/>
    <property type="match status" value="1"/>
</dbReference>
<dbReference type="PANTHER" id="PTHR28008:SF1">
    <property type="entry name" value="DOMAIN PROTEIN, PUTATIVE (AFU_ORTHOLOGUE AFUA_3G10980)-RELATED"/>
    <property type="match status" value="1"/>
</dbReference>
<keyword evidence="4" id="KW-1185">Reference proteome</keyword>
<accession>A0ABU3VWZ6</accession>
<reference evidence="3 4" key="1">
    <citation type="submission" date="2023-10" db="EMBL/GenBank/DDBJ databases">
        <title>Characteristics and mechanism of a salt-tolerant marine origin heterotrophic nitrifying- aerobic denitrifying bacteria Marinobacter xestospongiae HN1.</title>
        <authorList>
            <person name="Qi R."/>
        </authorList>
    </citation>
    <scope>NUCLEOTIDE SEQUENCE [LARGE SCALE GENOMIC DNA]</scope>
    <source>
        <strain evidence="3 4">HN1</strain>
    </source>
</reference>
<keyword evidence="1" id="KW-0472">Membrane</keyword>
<proteinExistence type="predicted"/>
<protein>
    <submittedName>
        <fullName evidence="3">VanZ family protein</fullName>
    </submittedName>
</protein>
<evidence type="ECO:0000259" key="2">
    <source>
        <dbReference type="Pfam" id="PF04892"/>
    </source>
</evidence>
<evidence type="ECO:0000313" key="4">
    <source>
        <dbReference type="Proteomes" id="UP001269819"/>
    </source>
</evidence>
<organism evidence="3 4">
    <name type="scientific">Marinobacter xestospongiae</name>
    <dbReference type="NCBI Taxonomy" id="994319"/>
    <lineage>
        <taxon>Bacteria</taxon>
        <taxon>Pseudomonadati</taxon>
        <taxon>Pseudomonadota</taxon>
        <taxon>Gammaproteobacteria</taxon>
        <taxon>Pseudomonadales</taxon>
        <taxon>Marinobacteraceae</taxon>
        <taxon>Marinobacter</taxon>
    </lineage>
</organism>
<evidence type="ECO:0000313" key="3">
    <source>
        <dbReference type="EMBL" id="MDV2078680.1"/>
    </source>
</evidence>